<proteinExistence type="predicted"/>
<keyword evidence="1" id="KW-0732">Signal</keyword>
<evidence type="ECO:0008006" key="4">
    <source>
        <dbReference type="Google" id="ProtNLM"/>
    </source>
</evidence>
<accession>A0A418YHY6</accession>
<evidence type="ECO:0000313" key="2">
    <source>
        <dbReference type="EMBL" id="RJG49955.1"/>
    </source>
</evidence>
<dbReference type="EMBL" id="QZCH01000003">
    <property type="protein sequence ID" value="RJG49955.1"/>
    <property type="molecule type" value="Genomic_DNA"/>
</dbReference>
<dbReference type="RefSeq" id="WP_119909601.1">
    <property type="nucleotide sequence ID" value="NZ_QZCH01000003.1"/>
</dbReference>
<reference evidence="2 3" key="1">
    <citation type="submission" date="2018-09" db="EMBL/GenBank/DDBJ databases">
        <authorList>
            <person name="Wang F."/>
        </authorList>
    </citation>
    <scope>NUCLEOTIDE SEQUENCE [LARGE SCALE GENOMIC DNA]</scope>
    <source>
        <strain evidence="2 3">PLHSC7-2</strain>
    </source>
</reference>
<feature type="signal peptide" evidence="1">
    <location>
        <begin position="1"/>
        <end position="20"/>
    </location>
</feature>
<evidence type="ECO:0000313" key="3">
    <source>
        <dbReference type="Proteomes" id="UP000283255"/>
    </source>
</evidence>
<dbReference type="Proteomes" id="UP000283255">
    <property type="component" value="Unassembled WGS sequence"/>
</dbReference>
<organism evidence="2 3">
    <name type="scientific">Motilimonas pumila</name>
    <dbReference type="NCBI Taxonomy" id="2303987"/>
    <lineage>
        <taxon>Bacteria</taxon>
        <taxon>Pseudomonadati</taxon>
        <taxon>Pseudomonadota</taxon>
        <taxon>Gammaproteobacteria</taxon>
        <taxon>Alteromonadales</taxon>
        <taxon>Alteromonadales genera incertae sedis</taxon>
        <taxon>Motilimonas</taxon>
    </lineage>
</organism>
<protein>
    <recommendedName>
        <fullName evidence="4">DUF2799 domain-containing protein</fullName>
    </recommendedName>
</protein>
<comment type="caution">
    <text evidence="2">The sequence shown here is derived from an EMBL/GenBank/DDBJ whole genome shotgun (WGS) entry which is preliminary data.</text>
</comment>
<reference evidence="2 3" key="2">
    <citation type="submission" date="2019-01" db="EMBL/GenBank/DDBJ databases">
        <title>Motilimonas pumilus sp. nov., isolated from the gut of sea cucumber (Apostichopus japonicus).</title>
        <authorList>
            <person name="Wang F.-Q."/>
            <person name="Ren L.-H."/>
            <person name="Lin Y.-W."/>
            <person name="Sun G.-H."/>
            <person name="Du Z.-J."/>
            <person name="Zhao J.-X."/>
            <person name="Liu X.-J."/>
            <person name="Liu L.-J."/>
        </authorList>
    </citation>
    <scope>NUCLEOTIDE SEQUENCE [LARGE SCALE GENOMIC DNA]</scope>
    <source>
        <strain evidence="2 3">PLHSC7-2</strain>
    </source>
</reference>
<keyword evidence="3" id="KW-1185">Reference proteome</keyword>
<name>A0A418YHY6_9GAMM</name>
<dbReference type="AlphaFoldDB" id="A0A418YHY6"/>
<feature type="chain" id="PRO_5019563936" description="DUF2799 domain-containing protein" evidence="1">
    <location>
        <begin position="21"/>
        <end position="130"/>
    </location>
</feature>
<gene>
    <name evidence="2" type="ORF">D1Z90_04740</name>
</gene>
<sequence length="130" mass="14311">MRISSILIISSLCLSGTTMASDSCNEAAIKAVAKTDATQGLPRFENLDTATMTCDAVDEQQAKDWYSFSFDLTYSEVCHGEEGYKLGKAGQPGNPICKTYVNAGYYQHRHIQGLEVYKRELAAQAKEESK</sequence>
<evidence type="ECO:0000256" key="1">
    <source>
        <dbReference type="SAM" id="SignalP"/>
    </source>
</evidence>